<keyword evidence="4" id="KW-1133">Transmembrane helix</keyword>
<feature type="transmembrane region" description="Helical" evidence="4">
    <location>
        <begin position="46"/>
        <end position="64"/>
    </location>
</feature>
<dbReference type="PANTHER" id="PTHR30290">
    <property type="entry name" value="PERIPLASMIC BINDING COMPONENT OF ABC TRANSPORTER"/>
    <property type="match status" value="1"/>
</dbReference>
<dbReference type="SUPFAM" id="SSF53850">
    <property type="entry name" value="Periplasmic binding protein-like II"/>
    <property type="match status" value="1"/>
</dbReference>
<feature type="non-terminal residue" evidence="6">
    <location>
        <position position="483"/>
    </location>
</feature>
<proteinExistence type="inferred from homology"/>
<evidence type="ECO:0000256" key="1">
    <source>
        <dbReference type="ARBA" id="ARBA00005695"/>
    </source>
</evidence>
<dbReference type="InterPro" id="IPR039424">
    <property type="entry name" value="SBP_5"/>
</dbReference>
<name>A0A0G0JD42_9BACT</name>
<evidence type="ECO:0000259" key="5">
    <source>
        <dbReference type="Pfam" id="PF00496"/>
    </source>
</evidence>
<sequence>MKLLSAIEHFLLGIRDFFWNYPDNFILEENSFVRSLRKNYLRARPFSHALFVLLIFFSVTSIVFSDISAILRIDKATFIEGVIVGKDENDQIQKVLWINPLIVTNTQIKRDLSELVYEPLLHVNQDNEVQLVLAESYANLGGGKSYRFKLRENVFWHDGKKFTSEDVVETFKLLQSLEFGNQTSSVYSKAAAKINIKKIDDYRFEFSLKDQNTIIPNFFEIISFKVLPAHLIKGLNSSNIIYAEQKINSNPIGTGPFIVGPLNLEEIELKKNKSYYNNVPKLEKMIFRLYKDQEQAVSDLKTGQIHALTGVNSDSVQELSVIPNLKIYKSNVIYNQYWGLYFNLADQNKSSVKEVKVRQAISSAINKNFINEALVGSAIEAKGPIPETSFAFSKSEKYVYNIKSAKTLLDRAGWKVVKGQKYRMSSKGVVLELNLVYVKNIDRDKLVEVIQRDLAAVGIKVNPVAKTISEVNNDYVLPGFFDI</sequence>
<evidence type="ECO:0000256" key="3">
    <source>
        <dbReference type="ARBA" id="ARBA00022729"/>
    </source>
</evidence>
<comment type="caution">
    <text evidence="6">The sequence shown here is derived from an EMBL/GenBank/DDBJ whole genome shotgun (WGS) entry which is preliminary data.</text>
</comment>
<reference evidence="6 7" key="1">
    <citation type="journal article" date="2015" name="Nature">
        <title>rRNA introns, odd ribosomes, and small enigmatic genomes across a large radiation of phyla.</title>
        <authorList>
            <person name="Brown C.T."/>
            <person name="Hug L.A."/>
            <person name="Thomas B.C."/>
            <person name="Sharon I."/>
            <person name="Castelle C.J."/>
            <person name="Singh A."/>
            <person name="Wilkins M.J."/>
            <person name="Williams K.H."/>
            <person name="Banfield J.F."/>
        </authorList>
    </citation>
    <scope>NUCLEOTIDE SEQUENCE [LARGE SCALE GENOMIC DNA]</scope>
</reference>
<keyword evidence="4" id="KW-0472">Membrane</keyword>
<organism evidence="6 7">
    <name type="scientific">candidate division WS6 bacterium GW2011_GWA2_37_6</name>
    <dbReference type="NCBI Taxonomy" id="1619087"/>
    <lineage>
        <taxon>Bacteria</taxon>
        <taxon>Candidatus Dojkabacteria</taxon>
    </lineage>
</organism>
<dbReference type="GO" id="GO:1904680">
    <property type="term" value="F:peptide transmembrane transporter activity"/>
    <property type="evidence" value="ECO:0007669"/>
    <property type="project" value="TreeGrafter"/>
</dbReference>
<dbReference type="Gene3D" id="3.40.190.10">
    <property type="entry name" value="Periplasmic binding protein-like II"/>
    <property type="match status" value="1"/>
</dbReference>
<evidence type="ECO:0000256" key="2">
    <source>
        <dbReference type="ARBA" id="ARBA00022448"/>
    </source>
</evidence>
<evidence type="ECO:0000256" key="4">
    <source>
        <dbReference type="SAM" id="Phobius"/>
    </source>
</evidence>
<evidence type="ECO:0000313" key="6">
    <source>
        <dbReference type="EMBL" id="KKQ34694.1"/>
    </source>
</evidence>
<dbReference type="InterPro" id="IPR000914">
    <property type="entry name" value="SBP_5_dom"/>
</dbReference>
<dbReference type="Gene3D" id="3.90.76.10">
    <property type="entry name" value="Dipeptide-binding Protein, Domain 1"/>
    <property type="match status" value="1"/>
</dbReference>
<dbReference type="EMBL" id="LBTH01000050">
    <property type="protein sequence ID" value="KKQ34694.1"/>
    <property type="molecule type" value="Genomic_DNA"/>
</dbReference>
<keyword evidence="4" id="KW-0812">Transmembrane</keyword>
<dbReference type="Gene3D" id="3.10.105.10">
    <property type="entry name" value="Dipeptide-binding Protein, Domain 3"/>
    <property type="match status" value="1"/>
</dbReference>
<dbReference type="CDD" id="cd00995">
    <property type="entry name" value="PBP2_NikA_DppA_OppA_like"/>
    <property type="match status" value="1"/>
</dbReference>
<dbReference type="Pfam" id="PF00496">
    <property type="entry name" value="SBP_bac_5"/>
    <property type="match status" value="1"/>
</dbReference>
<dbReference type="AlphaFoldDB" id="A0A0G0JD42"/>
<dbReference type="Proteomes" id="UP000034852">
    <property type="component" value="Unassembled WGS sequence"/>
</dbReference>
<dbReference type="GO" id="GO:0015833">
    <property type="term" value="P:peptide transport"/>
    <property type="evidence" value="ECO:0007669"/>
    <property type="project" value="TreeGrafter"/>
</dbReference>
<keyword evidence="3" id="KW-0732">Signal</keyword>
<gene>
    <name evidence="6" type="ORF">US52_C0050G0010</name>
</gene>
<comment type="similarity">
    <text evidence="1">Belongs to the bacterial solute-binding protein 5 family.</text>
</comment>
<feature type="domain" description="Solute-binding protein family 5" evidence="5">
    <location>
        <begin position="129"/>
        <end position="466"/>
    </location>
</feature>
<keyword evidence="2" id="KW-0813">Transport</keyword>
<dbReference type="PANTHER" id="PTHR30290:SF9">
    <property type="entry name" value="OLIGOPEPTIDE-BINDING PROTEIN APPA"/>
    <property type="match status" value="1"/>
</dbReference>
<protein>
    <submittedName>
        <fullName evidence="6">ABC-type dipeptide transport system, periplasmic component</fullName>
    </submittedName>
</protein>
<evidence type="ECO:0000313" key="7">
    <source>
        <dbReference type="Proteomes" id="UP000034852"/>
    </source>
</evidence>
<accession>A0A0G0JD42</accession>